<evidence type="ECO:0000256" key="2">
    <source>
        <dbReference type="ARBA" id="ARBA00023235"/>
    </source>
</evidence>
<accession>A0A6U5Z873</accession>
<evidence type="ECO:0000256" key="1">
    <source>
        <dbReference type="ARBA" id="ARBA00023110"/>
    </source>
</evidence>
<dbReference type="EMBL" id="HBKN01016524">
    <property type="protein sequence ID" value="CAE2295037.1"/>
    <property type="molecule type" value="Transcribed_RNA"/>
</dbReference>
<keyword evidence="1" id="KW-0697">Rotamase</keyword>
<dbReference type="GO" id="GO:0006457">
    <property type="term" value="P:protein folding"/>
    <property type="evidence" value="ECO:0007669"/>
    <property type="project" value="InterPro"/>
</dbReference>
<dbReference type="InterPro" id="IPR027304">
    <property type="entry name" value="Trigger_fact/SurA_dom_sf"/>
</dbReference>
<gene>
    <name evidence="4" type="ORF">GTHE00462_LOCUS12961</name>
    <name evidence="5" type="ORF">GTHE00462_LOCUS12963</name>
</gene>
<sequence>MKQESLISTGKNVDKALENAIVDLVDVEIPETLVDEQTKTKFASMMSDFKAKGMDDEQIKSMITKENYDRYKSTSRDNTVRSLRISFVIGEIAKQEGIKVDPTEIESQMAVIKQKYSTEEIDEEQARSKVEADLERKKVLEFLRNNNNIKLIPKKESSS</sequence>
<dbReference type="Gene3D" id="1.10.3120.10">
    <property type="entry name" value="Trigger factor, C-terminal domain"/>
    <property type="match status" value="1"/>
</dbReference>
<dbReference type="InterPro" id="IPR037041">
    <property type="entry name" value="Trigger_fac_C_sf"/>
</dbReference>
<dbReference type="GO" id="GO:0015031">
    <property type="term" value="P:protein transport"/>
    <property type="evidence" value="ECO:0007669"/>
    <property type="project" value="InterPro"/>
</dbReference>
<evidence type="ECO:0000313" key="5">
    <source>
        <dbReference type="EMBL" id="CAE2295037.1"/>
    </source>
</evidence>
<proteinExistence type="predicted"/>
<dbReference type="SUPFAM" id="SSF109998">
    <property type="entry name" value="Triger factor/SurA peptide-binding domain-like"/>
    <property type="match status" value="1"/>
</dbReference>
<dbReference type="InterPro" id="IPR008880">
    <property type="entry name" value="Trigger_fac_C"/>
</dbReference>
<dbReference type="EMBL" id="HBKN01016522">
    <property type="protein sequence ID" value="CAE2295035.1"/>
    <property type="molecule type" value="Transcribed_RNA"/>
</dbReference>
<organism evidence="4">
    <name type="scientific">Guillardia theta</name>
    <name type="common">Cryptophyte</name>
    <name type="synonym">Cryptomonas phi</name>
    <dbReference type="NCBI Taxonomy" id="55529"/>
    <lineage>
        <taxon>Eukaryota</taxon>
        <taxon>Cryptophyceae</taxon>
        <taxon>Pyrenomonadales</taxon>
        <taxon>Geminigeraceae</taxon>
        <taxon>Guillardia</taxon>
    </lineage>
</organism>
<protein>
    <recommendedName>
        <fullName evidence="3">Trigger factor C-terminal domain-containing protein</fullName>
    </recommendedName>
</protein>
<dbReference type="Pfam" id="PF05698">
    <property type="entry name" value="Trigger_C"/>
    <property type="match status" value="1"/>
</dbReference>
<evidence type="ECO:0000313" key="4">
    <source>
        <dbReference type="EMBL" id="CAE2295035.1"/>
    </source>
</evidence>
<evidence type="ECO:0000259" key="3">
    <source>
        <dbReference type="Pfam" id="PF05698"/>
    </source>
</evidence>
<reference evidence="4" key="1">
    <citation type="submission" date="2021-01" db="EMBL/GenBank/DDBJ databases">
        <authorList>
            <person name="Corre E."/>
            <person name="Pelletier E."/>
            <person name="Niang G."/>
            <person name="Scheremetjew M."/>
            <person name="Finn R."/>
            <person name="Kale V."/>
            <person name="Holt S."/>
            <person name="Cochrane G."/>
            <person name="Meng A."/>
            <person name="Brown T."/>
            <person name="Cohen L."/>
        </authorList>
    </citation>
    <scope>NUCLEOTIDE SEQUENCE</scope>
    <source>
        <strain evidence="4">CCMP 2712</strain>
    </source>
</reference>
<keyword evidence="2" id="KW-0413">Isomerase</keyword>
<dbReference type="AlphaFoldDB" id="A0A6U5Z873"/>
<feature type="domain" description="Trigger factor C-terminal" evidence="3">
    <location>
        <begin position="9"/>
        <end position="143"/>
    </location>
</feature>
<name>A0A6U5Z873_GUITH</name>
<dbReference type="GO" id="GO:0003755">
    <property type="term" value="F:peptidyl-prolyl cis-trans isomerase activity"/>
    <property type="evidence" value="ECO:0007669"/>
    <property type="project" value="UniProtKB-KW"/>
</dbReference>